<dbReference type="KEGG" id="gsh:117345769"/>
<dbReference type="PANTHER" id="PTHR45925:SF4">
    <property type="entry name" value="ZINC FINGER PROTEIN 217"/>
    <property type="match status" value="1"/>
</dbReference>
<evidence type="ECO:0000256" key="8">
    <source>
        <dbReference type="ARBA" id="ARBA00023125"/>
    </source>
</evidence>
<gene>
    <name evidence="15 16 17 18" type="primary">ZNF217</name>
</gene>
<comment type="subcellular location">
    <subcellularLocation>
        <location evidence="1">Nucleus</location>
    </subcellularLocation>
</comment>
<feature type="domain" description="C2H2-type" evidence="13">
    <location>
        <begin position="163"/>
        <end position="185"/>
    </location>
</feature>
<keyword evidence="8" id="KW-0238">DNA-binding</keyword>
<dbReference type="Gene3D" id="3.30.160.60">
    <property type="entry name" value="Classic Zinc Finger"/>
    <property type="match status" value="5"/>
</dbReference>
<organism evidence="14 16">
    <name type="scientific">Geotrypetes seraphini</name>
    <name type="common">Gaboon caecilian</name>
    <name type="synonym">Caecilia seraphini</name>
    <dbReference type="NCBI Taxonomy" id="260995"/>
    <lineage>
        <taxon>Eukaryota</taxon>
        <taxon>Metazoa</taxon>
        <taxon>Chordata</taxon>
        <taxon>Craniata</taxon>
        <taxon>Vertebrata</taxon>
        <taxon>Euteleostomi</taxon>
        <taxon>Amphibia</taxon>
        <taxon>Gymnophiona</taxon>
        <taxon>Geotrypetes</taxon>
    </lineage>
</organism>
<dbReference type="FunFam" id="3.30.160.60:FF:001201">
    <property type="entry name" value="Zinc finger protein 217"/>
    <property type="match status" value="1"/>
</dbReference>
<evidence type="ECO:0000259" key="13">
    <source>
        <dbReference type="PROSITE" id="PS50157"/>
    </source>
</evidence>
<sequence length="1116" mass="126162">MQKSEKLYPCPYCECKVFQKRQLKLHIKTHKAQEKYTVGKMPTQPLLAYMDGLDGIANTVGAQMINTDSSILIKGTNTISHSNIPDKFLMQAEGCMPLDCMFCDQVFKHHEDLGRHVLTQHRPTLCEPAVLRVEAEYLSPLDKSQMVAIPSQEVNRKDNIEDFSCEVCGETFIETLDLETHMKKHKHSFTYWCNICGRRFKEPWFLKNHMRTHTGKTGSKHKLQPGFECPVTINEVVQEHIPGNLVSPYKMCMICGFLFANKESLMEHSKIHTKESVCSGENPKAIDAAKEGKLSQREEFLQFLNLRPVTPENVKKSKPRGKWIIELDPFNTYQAWQLSTKGKVAISREQVKEPGQDGSTDNDDSGSDKEELNEIWNAEKHVQVCDTDTTGKTKTNKSNSCIEITSILQEKEKPKCVSSELISVEGDQKLPKNKEKPTHCSECGKAFRTYHQLVLHSRVHKRDRRSDPEFPNSTIEGKLHRRSLSDLMIPLEDGGLTDKVEELSEDGSEDGLQGENLHSDKSEDGAERGKIKNLGSSRQCSYCGKSFRSNYYLNIHLRTHTGEKPYKCEFCEYAAAQKTSLRYHLERHHKEKHIDNTTEVKPDSKSSLLAEEATATSPAVANHTQETKNSKRLRDATKDGKECPPVKQQKEMFYSFRDILGSPVLTDVDQEKPISASNQTFENGSILLSEEAKVHKIVQDIPVCKTKQDDFSEYGRAENMGFISVKTENNASDLMVSIANCSQKACVDIQDKPLNLSLRNTRECSIISVSRSALSVSTCPFCTYKTFYPEVLIMHQKLIHKYNPDEAQNMYRNKGAGGARHRRTGCPPALLGRDVPPLFSVTIKNKFSLSAPLKSLHAKKSRQSYASQNKVPFPSDVESRCSALSVPSHSPQNIGAQTGGFQHHHRHKEMHLKPSTTRVLDRMEPPESKVKFQHVQSGIINNGANRYIEYPFKNGPAWCRNHGREYIHNRTVGHLMELGETSSKKPKSHLLGLQQLCLDIPNYRRVEMGRTHVSNRTANHLPQECTALNAGSSLLPIRHGLLNTKEDSHWNSLINSYEPRNPTPPYNACEPIGNRGCKPTLEGKRPVSYEPLTNSFLQKNYGNIGCAHYGPNEKRT</sequence>
<dbReference type="Pfam" id="PF00096">
    <property type="entry name" value="zf-C2H2"/>
    <property type="match status" value="4"/>
</dbReference>
<evidence type="ECO:0000256" key="9">
    <source>
        <dbReference type="ARBA" id="ARBA00023163"/>
    </source>
</evidence>
<dbReference type="InterPro" id="IPR051967">
    <property type="entry name" value="Krueppel_C2H2-ZF"/>
</dbReference>
<feature type="region of interest" description="Disordered" evidence="12">
    <location>
        <begin position="348"/>
        <end position="370"/>
    </location>
</feature>
<dbReference type="RefSeq" id="XP_033770789.1">
    <property type="nucleotide sequence ID" value="XM_033914898.1"/>
</dbReference>
<evidence type="ECO:0000313" key="18">
    <source>
        <dbReference type="RefSeq" id="XP_033770789.1"/>
    </source>
</evidence>
<dbReference type="InterPro" id="IPR013087">
    <property type="entry name" value="Znf_C2H2_type"/>
</dbReference>
<feature type="compositionally biased region" description="Basic and acidic residues" evidence="12">
    <location>
        <begin position="517"/>
        <end position="530"/>
    </location>
</feature>
<keyword evidence="5 11" id="KW-0863">Zinc-finger</keyword>
<feature type="compositionally biased region" description="Polar residues" evidence="12">
    <location>
        <begin position="614"/>
        <end position="624"/>
    </location>
</feature>
<evidence type="ECO:0000313" key="14">
    <source>
        <dbReference type="Proteomes" id="UP000515159"/>
    </source>
</evidence>
<evidence type="ECO:0000256" key="5">
    <source>
        <dbReference type="ARBA" id="ARBA00022771"/>
    </source>
</evidence>
<proteinExistence type="inferred from homology"/>
<evidence type="ECO:0000256" key="12">
    <source>
        <dbReference type="SAM" id="MobiDB-lite"/>
    </source>
</evidence>
<dbReference type="RefSeq" id="XP_033770787.1">
    <property type="nucleotide sequence ID" value="XM_033914896.1"/>
</dbReference>
<evidence type="ECO:0000313" key="15">
    <source>
        <dbReference type="RefSeq" id="XP_033770786.1"/>
    </source>
</evidence>
<dbReference type="Proteomes" id="UP000515159">
    <property type="component" value="Chromosome 11"/>
</dbReference>
<evidence type="ECO:0000256" key="7">
    <source>
        <dbReference type="ARBA" id="ARBA00023015"/>
    </source>
</evidence>
<keyword evidence="14" id="KW-1185">Reference proteome</keyword>
<dbReference type="FunFam" id="3.30.160.60:FF:001038">
    <property type="entry name" value="Zinc finger protein 217"/>
    <property type="match status" value="1"/>
</dbReference>
<dbReference type="RefSeq" id="XP_033770786.1">
    <property type="nucleotide sequence ID" value="XM_033914895.1"/>
</dbReference>
<dbReference type="InterPro" id="IPR036236">
    <property type="entry name" value="Znf_C2H2_sf"/>
</dbReference>
<name>A0A6P8N5N3_GEOSA</name>
<feature type="domain" description="C2H2-type" evidence="13">
    <location>
        <begin position="438"/>
        <end position="465"/>
    </location>
</feature>
<dbReference type="PANTHER" id="PTHR45925">
    <property type="entry name" value="ZINC FINGER PROTEIN"/>
    <property type="match status" value="1"/>
</dbReference>
<evidence type="ECO:0000313" key="16">
    <source>
        <dbReference type="RefSeq" id="XP_033770787.1"/>
    </source>
</evidence>
<feature type="domain" description="C2H2-type" evidence="13">
    <location>
        <begin position="8"/>
        <end position="35"/>
    </location>
</feature>
<protein>
    <submittedName>
        <fullName evidence="15 16">Zinc finger protein 217 isoform X1</fullName>
    </submittedName>
</protein>
<evidence type="ECO:0000313" key="17">
    <source>
        <dbReference type="RefSeq" id="XP_033770788.1"/>
    </source>
</evidence>
<feature type="region of interest" description="Disordered" evidence="12">
    <location>
        <begin position="590"/>
        <end position="644"/>
    </location>
</feature>
<dbReference type="GO" id="GO:0008270">
    <property type="term" value="F:zinc ion binding"/>
    <property type="evidence" value="ECO:0007669"/>
    <property type="project" value="UniProtKB-KW"/>
</dbReference>
<evidence type="ECO:0000256" key="11">
    <source>
        <dbReference type="PROSITE-ProRule" id="PRU00042"/>
    </source>
</evidence>
<dbReference type="GO" id="GO:0005634">
    <property type="term" value="C:nucleus"/>
    <property type="evidence" value="ECO:0007669"/>
    <property type="project" value="UniProtKB-SubCell"/>
</dbReference>
<feature type="compositionally biased region" description="Basic and acidic residues" evidence="12">
    <location>
        <begin position="592"/>
        <end position="604"/>
    </location>
</feature>
<accession>A0A6P8N5N3</accession>
<keyword evidence="7" id="KW-0805">Transcription regulation</keyword>
<reference evidence="15 16" key="1">
    <citation type="submission" date="2025-04" db="UniProtKB">
        <authorList>
            <consortium name="RefSeq"/>
        </authorList>
    </citation>
    <scope>IDENTIFICATION</scope>
</reference>
<dbReference type="PROSITE" id="PS00028">
    <property type="entry name" value="ZINC_FINGER_C2H2_1"/>
    <property type="match status" value="6"/>
</dbReference>
<feature type="domain" description="C2H2-type" evidence="13">
    <location>
        <begin position="538"/>
        <end position="565"/>
    </location>
</feature>
<dbReference type="SUPFAM" id="SSF57667">
    <property type="entry name" value="beta-beta-alpha zinc fingers"/>
    <property type="match status" value="4"/>
</dbReference>
<feature type="domain" description="C2H2-type" evidence="13">
    <location>
        <begin position="250"/>
        <end position="277"/>
    </location>
</feature>
<dbReference type="CTD" id="7764"/>
<dbReference type="GeneID" id="117345769"/>
<feature type="region of interest" description="Disordered" evidence="12">
    <location>
        <begin position="502"/>
        <end position="530"/>
    </location>
</feature>
<feature type="compositionally biased region" description="Basic and acidic residues" evidence="12">
    <location>
        <begin position="625"/>
        <end position="644"/>
    </location>
</feature>
<dbReference type="OrthoDB" id="8953863at2759"/>
<comment type="similarity">
    <text evidence="2">Belongs to the krueppel C2H2-type zinc-finger protein family.</text>
</comment>
<evidence type="ECO:0000256" key="2">
    <source>
        <dbReference type="ARBA" id="ARBA00006991"/>
    </source>
</evidence>
<dbReference type="FunFam" id="3.30.160.60:FF:001687">
    <property type="entry name" value="Zinc finger protein 217"/>
    <property type="match status" value="1"/>
</dbReference>
<evidence type="ECO:0000256" key="6">
    <source>
        <dbReference type="ARBA" id="ARBA00022833"/>
    </source>
</evidence>
<dbReference type="GO" id="GO:0000978">
    <property type="term" value="F:RNA polymerase II cis-regulatory region sequence-specific DNA binding"/>
    <property type="evidence" value="ECO:0007669"/>
    <property type="project" value="TreeGrafter"/>
</dbReference>
<evidence type="ECO:0000256" key="4">
    <source>
        <dbReference type="ARBA" id="ARBA00022737"/>
    </source>
</evidence>
<dbReference type="RefSeq" id="XP_033770788.1">
    <property type="nucleotide sequence ID" value="XM_033914897.1"/>
</dbReference>
<feature type="domain" description="C2H2-type" evidence="13">
    <location>
        <begin position="191"/>
        <end position="218"/>
    </location>
</feature>
<keyword evidence="4" id="KW-0677">Repeat</keyword>
<keyword evidence="6" id="KW-0862">Zinc</keyword>
<dbReference type="AlphaFoldDB" id="A0A6P8N5N3"/>
<dbReference type="SMART" id="SM00355">
    <property type="entry name" value="ZnF_C2H2"/>
    <property type="match status" value="9"/>
</dbReference>
<keyword evidence="3" id="KW-0479">Metal-binding</keyword>
<evidence type="ECO:0000256" key="3">
    <source>
        <dbReference type="ARBA" id="ARBA00022723"/>
    </source>
</evidence>
<evidence type="ECO:0000256" key="10">
    <source>
        <dbReference type="ARBA" id="ARBA00023242"/>
    </source>
</evidence>
<dbReference type="GO" id="GO:0000981">
    <property type="term" value="F:DNA-binding transcription factor activity, RNA polymerase II-specific"/>
    <property type="evidence" value="ECO:0007669"/>
    <property type="project" value="TreeGrafter"/>
</dbReference>
<keyword evidence="9" id="KW-0804">Transcription</keyword>
<feature type="domain" description="C2H2-type" evidence="13">
    <location>
        <begin position="566"/>
        <end position="593"/>
    </location>
</feature>
<dbReference type="PROSITE" id="PS50157">
    <property type="entry name" value="ZINC_FINGER_C2H2_2"/>
    <property type="match status" value="7"/>
</dbReference>
<evidence type="ECO:0000256" key="1">
    <source>
        <dbReference type="ARBA" id="ARBA00004123"/>
    </source>
</evidence>
<feature type="region of interest" description="Disordered" evidence="12">
    <location>
        <begin position="458"/>
        <end position="477"/>
    </location>
</feature>
<keyword evidence="10" id="KW-0539">Nucleus</keyword>